<keyword evidence="1" id="KW-0175">Coiled coil</keyword>
<feature type="coiled-coil region" evidence="1">
    <location>
        <begin position="35"/>
        <end position="125"/>
    </location>
</feature>
<evidence type="ECO:0000256" key="1">
    <source>
        <dbReference type="SAM" id="Coils"/>
    </source>
</evidence>
<gene>
    <name evidence="3" type="ORF">HYH02_001102</name>
</gene>
<feature type="transmembrane region" description="Helical" evidence="2">
    <location>
        <begin position="6"/>
        <end position="30"/>
    </location>
</feature>
<proteinExistence type="predicted"/>
<dbReference type="Proteomes" id="UP000613740">
    <property type="component" value="Unassembled WGS sequence"/>
</dbReference>
<dbReference type="EMBL" id="JAEHOD010000002">
    <property type="protein sequence ID" value="KAG2454061.1"/>
    <property type="molecule type" value="Genomic_DNA"/>
</dbReference>
<accession>A0A835WUU9</accession>
<keyword evidence="2" id="KW-0812">Transmembrane</keyword>
<evidence type="ECO:0000313" key="4">
    <source>
        <dbReference type="Proteomes" id="UP000613740"/>
    </source>
</evidence>
<keyword evidence="2" id="KW-1133">Transmembrane helix</keyword>
<keyword evidence="4" id="KW-1185">Reference proteome</keyword>
<dbReference type="OrthoDB" id="534739at2759"/>
<keyword evidence="2" id="KW-0472">Membrane</keyword>
<name>A0A835WUU9_9CHLO</name>
<reference evidence="3" key="1">
    <citation type="journal article" date="2020" name="bioRxiv">
        <title>Comparative genomics of Chlamydomonas.</title>
        <authorList>
            <person name="Craig R.J."/>
            <person name="Hasan A.R."/>
            <person name="Ness R.W."/>
            <person name="Keightley P.D."/>
        </authorList>
    </citation>
    <scope>NUCLEOTIDE SEQUENCE</scope>
    <source>
        <strain evidence="3">CCAP 11/173</strain>
    </source>
</reference>
<evidence type="ECO:0000313" key="3">
    <source>
        <dbReference type="EMBL" id="KAG2454061.1"/>
    </source>
</evidence>
<protein>
    <submittedName>
        <fullName evidence="3">Uncharacterized protein</fullName>
    </submittedName>
</protein>
<organism evidence="3 4">
    <name type="scientific">Chlamydomonas schloesseri</name>
    <dbReference type="NCBI Taxonomy" id="2026947"/>
    <lineage>
        <taxon>Eukaryota</taxon>
        <taxon>Viridiplantae</taxon>
        <taxon>Chlorophyta</taxon>
        <taxon>core chlorophytes</taxon>
        <taxon>Chlorophyceae</taxon>
        <taxon>CS clade</taxon>
        <taxon>Chlamydomonadales</taxon>
        <taxon>Chlamydomonadaceae</taxon>
        <taxon>Chlamydomonas</taxon>
    </lineage>
</organism>
<sequence>MLSVTQSGALAIVGSLGIVAGTLFAALLVLEKQSKEALVRKIGQLEGALKDKERELAAVRAQVDSAQERTKENEMYRTRYADATRDILKLERALELKDGQLESFMVVAQRQIAFLESQIKELQRVG</sequence>
<comment type="caution">
    <text evidence="3">The sequence shown here is derived from an EMBL/GenBank/DDBJ whole genome shotgun (WGS) entry which is preliminary data.</text>
</comment>
<dbReference type="AlphaFoldDB" id="A0A835WUU9"/>
<evidence type="ECO:0000256" key="2">
    <source>
        <dbReference type="SAM" id="Phobius"/>
    </source>
</evidence>